<dbReference type="NCBIfam" id="TIGR01133">
    <property type="entry name" value="murG"/>
    <property type="match status" value="1"/>
</dbReference>
<feature type="binding site" evidence="10">
    <location>
        <position position="301"/>
    </location>
    <ligand>
        <name>UDP-N-acetyl-alpha-D-glucosamine</name>
        <dbReference type="ChEBI" id="CHEBI:57705"/>
    </ligand>
</feature>
<accession>A0A8B6M1K4</accession>
<feature type="binding site" evidence="10">
    <location>
        <begin position="19"/>
        <end position="21"/>
    </location>
    <ligand>
        <name>UDP-N-acetyl-alpha-D-glucosamine</name>
        <dbReference type="ChEBI" id="CHEBI:57705"/>
    </ligand>
</feature>
<dbReference type="Gene3D" id="3.40.50.2000">
    <property type="entry name" value="Glycogen Phosphorylase B"/>
    <property type="match status" value="2"/>
</dbReference>
<evidence type="ECO:0000256" key="10">
    <source>
        <dbReference type="HAMAP-Rule" id="MF_00033"/>
    </source>
</evidence>
<evidence type="ECO:0000259" key="11">
    <source>
        <dbReference type="Pfam" id="PF03033"/>
    </source>
</evidence>
<keyword evidence="14" id="KW-1185">Reference proteome</keyword>
<keyword evidence="7 10" id="KW-0472">Membrane</keyword>
<keyword evidence="1 10" id="KW-1003">Cell membrane</keyword>
<keyword evidence="6 10" id="KW-0573">Peptidoglycan synthesis</keyword>
<evidence type="ECO:0000256" key="2">
    <source>
        <dbReference type="ARBA" id="ARBA00022618"/>
    </source>
</evidence>
<feature type="binding site" evidence="10">
    <location>
        <position position="200"/>
    </location>
    <ligand>
        <name>UDP-N-acetyl-alpha-D-glucosamine</name>
        <dbReference type="ChEBI" id="CHEBI:57705"/>
    </ligand>
</feature>
<keyword evidence="2 10" id="KW-0132">Cell division</keyword>
<dbReference type="InterPro" id="IPR004276">
    <property type="entry name" value="GlycoTrans_28_N"/>
</dbReference>
<keyword evidence="8 10" id="KW-0131">Cell cycle</keyword>
<keyword evidence="5 10" id="KW-0133">Cell shape</keyword>
<feature type="domain" description="Glycosyl transferase family 28 C-terminal" evidence="12">
    <location>
        <begin position="194"/>
        <end position="360"/>
    </location>
</feature>
<keyword evidence="3 10" id="KW-0328">Glycosyltransferase</keyword>
<evidence type="ECO:0000313" key="13">
    <source>
        <dbReference type="EMBL" id="VTZ48624.1"/>
    </source>
</evidence>
<dbReference type="InterPro" id="IPR007235">
    <property type="entry name" value="Glyco_trans_28_C"/>
</dbReference>
<gene>
    <name evidence="10 13" type="primary">murG</name>
    <name evidence="13" type="ORF">MPC4_100067</name>
</gene>
<comment type="pathway">
    <text evidence="10">Cell wall biogenesis; peptidoglycan biosynthesis.</text>
</comment>
<dbReference type="GO" id="GO:0008360">
    <property type="term" value="P:regulation of cell shape"/>
    <property type="evidence" value="ECO:0007669"/>
    <property type="project" value="UniProtKB-KW"/>
</dbReference>
<dbReference type="GO" id="GO:0005886">
    <property type="term" value="C:plasma membrane"/>
    <property type="evidence" value="ECO:0007669"/>
    <property type="project" value="UniProtKB-SubCell"/>
</dbReference>
<dbReference type="SUPFAM" id="SSF53756">
    <property type="entry name" value="UDP-Glycosyltransferase/glycogen phosphorylase"/>
    <property type="match status" value="1"/>
</dbReference>
<dbReference type="PANTHER" id="PTHR21015">
    <property type="entry name" value="UDP-N-ACETYLGLUCOSAMINE--N-ACETYLMURAMYL-(PENTAPEPTIDE) PYROPHOSPHORYL-UNDECAPRENOL N-ACETYLGLUCOSAMINE TRANSFERASE 1"/>
    <property type="match status" value="1"/>
</dbReference>
<protein>
    <recommendedName>
        <fullName evidence="10">UDP-N-acetylglucosamine--N-acetylmuramyl-(pentapeptide) pyrophosphoryl-undecaprenol N-acetylglucosamine transferase</fullName>
        <ecNumber evidence="10">2.4.1.227</ecNumber>
    </recommendedName>
    <alternativeName>
        <fullName evidence="10">Undecaprenyl-PP-MurNAc-pentapeptide-UDPGlcNAc GlcNAc transferase</fullName>
    </alternativeName>
</protein>
<evidence type="ECO:0000256" key="8">
    <source>
        <dbReference type="ARBA" id="ARBA00023306"/>
    </source>
</evidence>
<evidence type="ECO:0000256" key="1">
    <source>
        <dbReference type="ARBA" id="ARBA00022475"/>
    </source>
</evidence>
<comment type="similarity">
    <text evidence="10">Belongs to the glycosyltransferase 28 family. MurG subfamily.</text>
</comment>
<comment type="function">
    <text evidence="10">Cell wall formation. Catalyzes the transfer of a GlcNAc subunit on undecaprenyl-pyrophosphoryl-MurNAc-pentapeptide (lipid intermediate I) to form undecaprenyl-pyrophosphoryl-MurNAc-(pentapeptide)GlcNAc (lipid intermediate II).</text>
</comment>
<evidence type="ECO:0000256" key="5">
    <source>
        <dbReference type="ARBA" id="ARBA00022960"/>
    </source>
</evidence>
<comment type="subcellular location">
    <subcellularLocation>
        <location evidence="10">Cell membrane</location>
        <topology evidence="10">Peripheral membrane protein</topology>
        <orientation evidence="10">Cytoplasmic side</orientation>
    </subcellularLocation>
</comment>
<feature type="binding site" evidence="10">
    <location>
        <position position="130"/>
    </location>
    <ligand>
        <name>UDP-N-acetyl-alpha-D-glucosamine</name>
        <dbReference type="ChEBI" id="CHEBI:57705"/>
    </ligand>
</feature>
<dbReference type="Proteomes" id="UP000485880">
    <property type="component" value="Unassembled WGS sequence"/>
</dbReference>
<proteinExistence type="inferred from homology"/>
<dbReference type="Pfam" id="PF04101">
    <property type="entry name" value="Glyco_tran_28_C"/>
    <property type="match status" value="1"/>
</dbReference>
<evidence type="ECO:0000256" key="3">
    <source>
        <dbReference type="ARBA" id="ARBA00022676"/>
    </source>
</evidence>
<evidence type="ECO:0000256" key="6">
    <source>
        <dbReference type="ARBA" id="ARBA00022984"/>
    </source>
</evidence>
<evidence type="ECO:0000259" key="12">
    <source>
        <dbReference type="Pfam" id="PF04101"/>
    </source>
</evidence>
<keyword evidence="9 10" id="KW-0961">Cell wall biogenesis/degradation</keyword>
<feature type="binding site" evidence="10">
    <location>
        <position position="173"/>
    </location>
    <ligand>
        <name>UDP-N-acetyl-alpha-D-glucosamine</name>
        <dbReference type="ChEBI" id="CHEBI:57705"/>
    </ligand>
</feature>
<dbReference type="AlphaFoldDB" id="A0A8B6M1K4"/>
<dbReference type="HAMAP" id="MF_00033">
    <property type="entry name" value="MurG"/>
    <property type="match status" value="1"/>
</dbReference>
<dbReference type="PANTHER" id="PTHR21015:SF22">
    <property type="entry name" value="GLYCOSYLTRANSFERASE"/>
    <property type="match status" value="1"/>
</dbReference>
<dbReference type="GO" id="GO:0071555">
    <property type="term" value="P:cell wall organization"/>
    <property type="evidence" value="ECO:0007669"/>
    <property type="project" value="UniProtKB-KW"/>
</dbReference>
<dbReference type="RefSeq" id="WP_174511142.1">
    <property type="nucleotide sequence ID" value="NZ_CABFMQ020000002.1"/>
</dbReference>
<dbReference type="GO" id="GO:0050511">
    <property type="term" value="F:undecaprenyldiphospho-muramoylpentapeptide beta-N-acetylglucosaminyltransferase activity"/>
    <property type="evidence" value="ECO:0007669"/>
    <property type="project" value="UniProtKB-UniRule"/>
</dbReference>
<dbReference type="CDD" id="cd03785">
    <property type="entry name" value="GT28_MurG"/>
    <property type="match status" value="1"/>
</dbReference>
<evidence type="ECO:0000256" key="7">
    <source>
        <dbReference type="ARBA" id="ARBA00023136"/>
    </source>
</evidence>
<sequence>MSEQGTKFERPILLAAGGTGGHLFPAEALSNALSARGYAIELFTDSRAEKYGGAFPARAIHIVSSASPRSASLLSRAAAAFALARGTFEARRLIKRIRPLALVGFGGYPSVPPVLAATQLGVPTVLHEGNAVIGKANLFLSPRVDAIAKGFETLKGVSAAIAANAHLTGDPVRPMVIEAAKIPFPDFAGGKLRLLVTGGSQGARIMSDVVPAAIELLPEEARKKLILVQQARPEDEERVRAVYRRLGVAADVKSFFSDLPRRIAASHLVIARAGASTVSELAVIGRPAILVPLPHALDQDQAANAEQFALSGAATVVPQSAFSPQWLANAISSAQNDAEGLARRAAAAKGSGIADAADRLADLVLRVAADTENKTRR</sequence>
<dbReference type="EC" id="2.4.1.227" evidence="10"/>
<dbReference type="Pfam" id="PF03033">
    <property type="entry name" value="Glyco_transf_28"/>
    <property type="match status" value="1"/>
</dbReference>
<comment type="catalytic activity">
    <reaction evidence="10">
        <text>di-trans,octa-cis-undecaprenyl diphospho-N-acetyl-alpha-D-muramoyl-L-alanyl-D-glutamyl-meso-2,6-diaminopimeloyl-D-alanyl-D-alanine + UDP-N-acetyl-alpha-D-glucosamine = di-trans,octa-cis-undecaprenyl diphospho-[N-acetyl-alpha-D-glucosaminyl-(1-&gt;4)]-N-acetyl-alpha-D-muramoyl-L-alanyl-D-glutamyl-meso-2,6-diaminopimeloyl-D-alanyl-D-alanine + UDP + H(+)</text>
        <dbReference type="Rhea" id="RHEA:31227"/>
        <dbReference type="ChEBI" id="CHEBI:15378"/>
        <dbReference type="ChEBI" id="CHEBI:57705"/>
        <dbReference type="ChEBI" id="CHEBI:58223"/>
        <dbReference type="ChEBI" id="CHEBI:61387"/>
        <dbReference type="ChEBI" id="CHEBI:61388"/>
        <dbReference type="EC" id="2.4.1.227"/>
    </reaction>
</comment>
<evidence type="ECO:0000256" key="9">
    <source>
        <dbReference type="ARBA" id="ARBA00023316"/>
    </source>
</evidence>
<feature type="domain" description="Glycosyltransferase family 28 N-terminal" evidence="11">
    <location>
        <begin position="12"/>
        <end position="148"/>
    </location>
</feature>
<name>A0A8B6M1K4_METTU</name>
<dbReference type="GO" id="GO:0009252">
    <property type="term" value="P:peptidoglycan biosynthetic process"/>
    <property type="evidence" value="ECO:0007669"/>
    <property type="project" value="UniProtKB-UniRule"/>
</dbReference>
<keyword evidence="4 10" id="KW-0808">Transferase</keyword>
<evidence type="ECO:0000256" key="4">
    <source>
        <dbReference type="ARBA" id="ARBA00022679"/>
    </source>
</evidence>
<comment type="caution">
    <text evidence="10">Lacks conserved residue(s) required for the propagation of feature annotation.</text>
</comment>
<dbReference type="UniPathway" id="UPA00219"/>
<dbReference type="GO" id="GO:0051301">
    <property type="term" value="P:cell division"/>
    <property type="evidence" value="ECO:0007669"/>
    <property type="project" value="UniProtKB-KW"/>
</dbReference>
<dbReference type="InterPro" id="IPR006009">
    <property type="entry name" value="GlcNAc_MurG"/>
</dbReference>
<dbReference type="EMBL" id="CABFMQ020000002">
    <property type="protein sequence ID" value="VTZ48624.1"/>
    <property type="molecule type" value="Genomic_DNA"/>
</dbReference>
<dbReference type="GO" id="GO:0005975">
    <property type="term" value="P:carbohydrate metabolic process"/>
    <property type="evidence" value="ECO:0007669"/>
    <property type="project" value="InterPro"/>
</dbReference>
<reference evidence="13 14" key="1">
    <citation type="submission" date="2019-05" db="EMBL/GenBank/DDBJ databases">
        <authorList>
            <person name="Farhan Ul Haque M."/>
        </authorList>
    </citation>
    <scope>NUCLEOTIDE SEQUENCE [LARGE SCALE GENOMIC DNA]</scope>
    <source>
        <strain evidence="13">2</strain>
    </source>
</reference>
<comment type="caution">
    <text evidence="13">The sequence shown here is derived from an EMBL/GenBank/DDBJ whole genome shotgun (WGS) entry which is preliminary data.</text>
</comment>
<organism evidence="13 14">
    <name type="scientific">Methylocella tundrae</name>
    <dbReference type="NCBI Taxonomy" id="227605"/>
    <lineage>
        <taxon>Bacteria</taxon>
        <taxon>Pseudomonadati</taxon>
        <taxon>Pseudomonadota</taxon>
        <taxon>Alphaproteobacteria</taxon>
        <taxon>Hyphomicrobiales</taxon>
        <taxon>Beijerinckiaceae</taxon>
        <taxon>Methylocella</taxon>
    </lineage>
</organism>
<evidence type="ECO:0000313" key="14">
    <source>
        <dbReference type="Proteomes" id="UP000485880"/>
    </source>
</evidence>